<evidence type="ECO:0000259" key="3">
    <source>
        <dbReference type="SMART" id="SM00563"/>
    </source>
</evidence>
<dbReference type="CDD" id="cd07989">
    <property type="entry name" value="LPLAT_AGPAT-like"/>
    <property type="match status" value="1"/>
</dbReference>
<evidence type="ECO:0000313" key="5">
    <source>
        <dbReference type="Proteomes" id="UP000823201"/>
    </source>
</evidence>
<comment type="caution">
    <text evidence="4">The sequence shown here is derived from an EMBL/GenBank/DDBJ whole genome shotgun (WGS) entry which is preliminary data.</text>
</comment>
<dbReference type="SUPFAM" id="SSF69593">
    <property type="entry name" value="Glycerol-3-phosphate (1)-acyltransferase"/>
    <property type="match status" value="1"/>
</dbReference>
<dbReference type="EC" id="2.3.1.51" evidence="4"/>
<evidence type="ECO:0000313" key="4">
    <source>
        <dbReference type="EMBL" id="MBM7657816.1"/>
    </source>
</evidence>
<dbReference type="InterPro" id="IPR002123">
    <property type="entry name" value="Plipid/glycerol_acylTrfase"/>
</dbReference>
<reference evidence="4 5" key="1">
    <citation type="submission" date="2021-01" db="EMBL/GenBank/DDBJ databases">
        <title>Genomic Encyclopedia of Type Strains, Phase IV (KMG-IV): sequencing the most valuable type-strain genomes for metagenomic binning, comparative biology and taxonomic classification.</title>
        <authorList>
            <person name="Goeker M."/>
        </authorList>
    </citation>
    <scope>NUCLEOTIDE SEQUENCE [LARGE SCALE GENOMIC DNA]</scope>
    <source>
        <strain evidence="4 5">DSM 100968</strain>
    </source>
</reference>
<organism evidence="4 5">
    <name type="scientific">Sporolactobacillus spathodeae</name>
    <dbReference type="NCBI Taxonomy" id="1465502"/>
    <lineage>
        <taxon>Bacteria</taxon>
        <taxon>Bacillati</taxon>
        <taxon>Bacillota</taxon>
        <taxon>Bacilli</taxon>
        <taxon>Bacillales</taxon>
        <taxon>Sporolactobacillaceae</taxon>
        <taxon>Sporolactobacillus</taxon>
    </lineage>
</organism>
<dbReference type="SMART" id="SM00563">
    <property type="entry name" value="PlsC"/>
    <property type="match status" value="1"/>
</dbReference>
<dbReference type="Pfam" id="PF01553">
    <property type="entry name" value="Acyltransferase"/>
    <property type="match status" value="1"/>
</dbReference>
<dbReference type="PANTHER" id="PTHR10434">
    <property type="entry name" value="1-ACYL-SN-GLYCEROL-3-PHOSPHATE ACYLTRANSFERASE"/>
    <property type="match status" value="1"/>
</dbReference>
<name>A0ABS2Q7P5_9BACL</name>
<keyword evidence="2 4" id="KW-0012">Acyltransferase</keyword>
<evidence type="ECO:0000256" key="1">
    <source>
        <dbReference type="ARBA" id="ARBA00022679"/>
    </source>
</evidence>
<accession>A0ABS2Q7P5</accession>
<dbReference type="RefSeq" id="WP_205006144.1">
    <property type="nucleotide sequence ID" value="NZ_CBCRXA010000009.1"/>
</dbReference>
<feature type="domain" description="Phospholipid/glycerol acyltransferase" evidence="3">
    <location>
        <begin position="35"/>
        <end position="147"/>
    </location>
</feature>
<proteinExistence type="predicted"/>
<protein>
    <submittedName>
        <fullName evidence="4">1-acyl-sn-glycerol-3-phosphate acyltransferase</fullName>
        <ecNumber evidence="4">2.3.1.51</ecNumber>
    </submittedName>
</protein>
<dbReference type="EMBL" id="JAFBEV010000009">
    <property type="protein sequence ID" value="MBM7657816.1"/>
    <property type="molecule type" value="Genomic_DNA"/>
</dbReference>
<keyword evidence="1 4" id="KW-0808">Transferase</keyword>
<dbReference type="Proteomes" id="UP000823201">
    <property type="component" value="Unassembled WGS sequence"/>
</dbReference>
<dbReference type="GO" id="GO:0003841">
    <property type="term" value="F:1-acylglycerol-3-phosphate O-acyltransferase activity"/>
    <property type="evidence" value="ECO:0007669"/>
    <property type="project" value="UniProtKB-EC"/>
</dbReference>
<evidence type="ECO:0000256" key="2">
    <source>
        <dbReference type="ARBA" id="ARBA00023315"/>
    </source>
</evidence>
<keyword evidence="5" id="KW-1185">Reference proteome</keyword>
<sequence>MSLYFIGKPLAGIFYRFYFRIEVKGQENLPDEGPVLICCNHRSNFDPPLIGISLKRQLSFVAKEELFQVPVLGSILRQVNAFPIKRGTGDRGAIRLALNLLRQGHALLIFPEGTRNHTGDLKKGLSGAGFFALNSNATVIPCAIIGNYKFRAKLTVVFGKPINTAALKEGRVKSSEASSVIMDQIRRLIEAN</sequence>
<gene>
    <name evidence="4" type="ORF">JOC27_001266</name>
</gene>
<dbReference type="PANTHER" id="PTHR10434:SF11">
    <property type="entry name" value="1-ACYL-SN-GLYCEROL-3-PHOSPHATE ACYLTRANSFERASE"/>
    <property type="match status" value="1"/>
</dbReference>